<sequence>MTNAIEERAPTQSQRALDGIRELLFSGVYAPGSRLSEPAIAERLQLSRTPVRAALARLEQEGVVDAIPSGGFAVRTFAPADILDAIELRGVLEGTAARLAAERGIAPSLSQALKKVLAEIDELLQASNYALDHERYLDCNAAFHDLIKEASGSSVIGREIDRLVSLPFASPNALLMVQRELPEFHASLQFAQAQHKALLEAIELREGTRAEALAREHARLARRNLEVAMNDDRIKARYPALTLVTG</sequence>
<organism evidence="5 6">
    <name type="scientific">Nisaea acidiphila</name>
    <dbReference type="NCBI Taxonomy" id="1862145"/>
    <lineage>
        <taxon>Bacteria</taxon>
        <taxon>Pseudomonadati</taxon>
        <taxon>Pseudomonadota</taxon>
        <taxon>Alphaproteobacteria</taxon>
        <taxon>Rhodospirillales</taxon>
        <taxon>Thalassobaculaceae</taxon>
        <taxon>Nisaea</taxon>
    </lineage>
</organism>
<dbReference type="PANTHER" id="PTHR43537">
    <property type="entry name" value="TRANSCRIPTIONAL REGULATOR, GNTR FAMILY"/>
    <property type="match status" value="1"/>
</dbReference>
<keyword evidence="3" id="KW-0804">Transcription</keyword>
<dbReference type="KEGG" id="naci:NUH88_17790"/>
<name>A0A9J7ARP5_9PROT</name>
<feature type="domain" description="HTH gntR-type" evidence="4">
    <location>
        <begin position="10"/>
        <end position="77"/>
    </location>
</feature>
<dbReference type="InterPro" id="IPR008920">
    <property type="entry name" value="TF_FadR/GntR_C"/>
</dbReference>
<dbReference type="AlphaFoldDB" id="A0A9J7ARP5"/>
<dbReference type="Pfam" id="PF00392">
    <property type="entry name" value="GntR"/>
    <property type="match status" value="1"/>
</dbReference>
<evidence type="ECO:0000256" key="1">
    <source>
        <dbReference type="ARBA" id="ARBA00023015"/>
    </source>
</evidence>
<dbReference type="GO" id="GO:0003677">
    <property type="term" value="F:DNA binding"/>
    <property type="evidence" value="ECO:0007669"/>
    <property type="project" value="UniProtKB-KW"/>
</dbReference>
<dbReference type="SMART" id="SM00345">
    <property type="entry name" value="HTH_GNTR"/>
    <property type="match status" value="1"/>
</dbReference>
<evidence type="ECO:0000256" key="3">
    <source>
        <dbReference type="ARBA" id="ARBA00023163"/>
    </source>
</evidence>
<dbReference type="SUPFAM" id="SSF48008">
    <property type="entry name" value="GntR ligand-binding domain-like"/>
    <property type="match status" value="1"/>
</dbReference>
<keyword evidence="6" id="KW-1185">Reference proteome</keyword>
<gene>
    <name evidence="5" type="ORF">NUH88_17790</name>
</gene>
<dbReference type="SUPFAM" id="SSF46785">
    <property type="entry name" value="Winged helix' DNA-binding domain"/>
    <property type="match status" value="1"/>
</dbReference>
<keyword evidence="1" id="KW-0805">Transcription regulation</keyword>
<dbReference type="Gene3D" id="1.10.10.10">
    <property type="entry name" value="Winged helix-like DNA-binding domain superfamily/Winged helix DNA-binding domain"/>
    <property type="match status" value="1"/>
</dbReference>
<proteinExistence type="predicted"/>
<evidence type="ECO:0000313" key="6">
    <source>
        <dbReference type="Proteomes" id="UP001060336"/>
    </source>
</evidence>
<dbReference type="GO" id="GO:0003700">
    <property type="term" value="F:DNA-binding transcription factor activity"/>
    <property type="evidence" value="ECO:0007669"/>
    <property type="project" value="InterPro"/>
</dbReference>
<dbReference type="RefSeq" id="WP_257767788.1">
    <property type="nucleotide sequence ID" value="NZ_CP102480.1"/>
</dbReference>
<evidence type="ECO:0000259" key="4">
    <source>
        <dbReference type="PROSITE" id="PS50949"/>
    </source>
</evidence>
<dbReference type="InterPro" id="IPR036390">
    <property type="entry name" value="WH_DNA-bd_sf"/>
</dbReference>
<evidence type="ECO:0000313" key="5">
    <source>
        <dbReference type="EMBL" id="UUX49241.1"/>
    </source>
</evidence>
<reference evidence="5" key="1">
    <citation type="submission" date="2022-08" db="EMBL/GenBank/DDBJ databases">
        <title>Nisaea acidiphila sp. nov., isolated from a marine algal debris and emended description of the genus Nisaea Urios et al. 2008.</title>
        <authorList>
            <person name="Kwon K."/>
        </authorList>
    </citation>
    <scope>NUCLEOTIDE SEQUENCE</scope>
    <source>
        <strain evidence="5">MEBiC11861</strain>
    </source>
</reference>
<dbReference type="InterPro" id="IPR000524">
    <property type="entry name" value="Tscrpt_reg_HTH_GntR"/>
</dbReference>
<dbReference type="SMART" id="SM00895">
    <property type="entry name" value="FCD"/>
    <property type="match status" value="1"/>
</dbReference>
<dbReference type="InterPro" id="IPR036388">
    <property type="entry name" value="WH-like_DNA-bd_sf"/>
</dbReference>
<dbReference type="PANTHER" id="PTHR43537:SF49">
    <property type="entry name" value="TRANSCRIPTIONAL REGULATORY PROTEIN"/>
    <property type="match status" value="1"/>
</dbReference>
<dbReference type="Pfam" id="PF07729">
    <property type="entry name" value="FCD"/>
    <property type="match status" value="1"/>
</dbReference>
<dbReference type="PROSITE" id="PS50949">
    <property type="entry name" value="HTH_GNTR"/>
    <property type="match status" value="1"/>
</dbReference>
<keyword evidence="2" id="KW-0238">DNA-binding</keyword>
<dbReference type="Proteomes" id="UP001060336">
    <property type="component" value="Chromosome"/>
</dbReference>
<dbReference type="PRINTS" id="PR00035">
    <property type="entry name" value="HTHGNTR"/>
</dbReference>
<dbReference type="CDD" id="cd07377">
    <property type="entry name" value="WHTH_GntR"/>
    <property type="match status" value="1"/>
</dbReference>
<evidence type="ECO:0000256" key="2">
    <source>
        <dbReference type="ARBA" id="ARBA00023125"/>
    </source>
</evidence>
<protein>
    <submittedName>
        <fullName evidence="5">GntR family transcriptional regulator</fullName>
    </submittedName>
</protein>
<accession>A0A9J7ARP5</accession>
<dbReference type="Gene3D" id="1.20.120.530">
    <property type="entry name" value="GntR ligand-binding domain-like"/>
    <property type="match status" value="1"/>
</dbReference>
<dbReference type="EMBL" id="CP102480">
    <property type="protein sequence ID" value="UUX49241.1"/>
    <property type="molecule type" value="Genomic_DNA"/>
</dbReference>
<dbReference type="InterPro" id="IPR011711">
    <property type="entry name" value="GntR_C"/>
</dbReference>